<dbReference type="NCBIfam" id="TIGR00077">
    <property type="entry name" value="lspA"/>
    <property type="match status" value="1"/>
</dbReference>
<dbReference type="PANTHER" id="PTHR33695">
    <property type="entry name" value="LIPOPROTEIN SIGNAL PEPTIDASE"/>
    <property type="match status" value="1"/>
</dbReference>
<dbReference type="Pfam" id="PF01252">
    <property type="entry name" value="Peptidase_A8"/>
    <property type="match status" value="1"/>
</dbReference>
<gene>
    <name evidence="9 12" type="primary">lspA</name>
    <name evidence="12" type="ORF">MOO45_04405</name>
</gene>
<feature type="active site" evidence="9">
    <location>
        <position position="112"/>
    </location>
</feature>
<keyword evidence="4 9" id="KW-0812">Transmembrane</keyword>
<feature type="transmembrane region" description="Helical" evidence="9">
    <location>
        <begin position="59"/>
        <end position="77"/>
    </location>
</feature>
<dbReference type="EMBL" id="CP093366">
    <property type="protein sequence ID" value="UQS81473.1"/>
    <property type="molecule type" value="Genomic_DNA"/>
</dbReference>
<evidence type="ECO:0000256" key="5">
    <source>
        <dbReference type="ARBA" id="ARBA00022750"/>
    </source>
</evidence>
<keyword evidence="5 9" id="KW-0064">Aspartyl protease</keyword>
<organism evidence="12 13">
    <name type="scientific">Bombilactobacillus folatiphilus</name>
    <dbReference type="NCBI Taxonomy" id="2923362"/>
    <lineage>
        <taxon>Bacteria</taxon>
        <taxon>Bacillati</taxon>
        <taxon>Bacillota</taxon>
        <taxon>Bacilli</taxon>
        <taxon>Lactobacillales</taxon>
        <taxon>Lactobacillaceae</taxon>
        <taxon>Bombilactobacillus</taxon>
    </lineage>
</organism>
<keyword evidence="2 9" id="KW-1003">Cell membrane</keyword>
<comment type="caution">
    <text evidence="9">Lacks conserved residue(s) required for the propagation of feature annotation.</text>
</comment>
<keyword evidence="13" id="KW-1185">Reference proteome</keyword>
<accession>A0ABY4P723</accession>
<comment type="function">
    <text evidence="9 10">This protein specifically catalyzes the removal of signal peptides from prolipoproteins.</text>
</comment>
<keyword evidence="6 9" id="KW-0378">Hydrolase</keyword>
<evidence type="ECO:0000256" key="7">
    <source>
        <dbReference type="ARBA" id="ARBA00022989"/>
    </source>
</evidence>
<dbReference type="InterPro" id="IPR001872">
    <property type="entry name" value="Peptidase_A8"/>
</dbReference>
<evidence type="ECO:0000256" key="8">
    <source>
        <dbReference type="ARBA" id="ARBA00023136"/>
    </source>
</evidence>
<sequence>MVVYFIIILVGVLLDQLIKWWAIQSLPSEQFKPLMSDWFGLIRVNNHGAAYNLLNGKMYFFYVITAIVVMILGYLLIKGKIRNRWFLTSLALLLAGTLGNALDRVFRGYVVDMFAVSIGSLSAFNFVCNFADILITVGVCLLLIYLIKTDADEL</sequence>
<dbReference type="HAMAP" id="MF_00161">
    <property type="entry name" value="LspA"/>
    <property type="match status" value="1"/>
</dbReference>
<evidence type="ECO:0000256" key="4">
    <source>
        <dbReference type="ARBA" id="ARBA00022692"/>
    </source>
</evidence>
<keyword evidence="3 9" id="KW-0645">Protease</keyword>
<comment type="similarity">
    <text evidence="1 9 11">Belongs to the peptidase A8 family.</text>
</comment>
<evidence type="ECO:0000313" key="12">
    <source>
        <dbReference type="EMBL" id="UQS81473.1"/>
    </source>
</evidence>
<feature type="active site" evidence="9">
    <location>
        <position position="132"/>
    </location>
</feature>
<name>A0ABY4P723_9LACO</name>
<protein>
    <recommendedName>
        <fullName evidence="9">Lipoprotein signal peptidase</fullName>
        <ecNumber evidence="9">3.4.23.36</ecNumber>
    </recommendedName>
    <alternativeName>
        <fullName evidence="9">Prolipoprotein signal peptidase</fullName>
    </alternativeName>
    <alternativeName>
        <fullName evidence="9">Signal peptidase II</fullName>
        <shortName evidence="9">SPase II</shortName>
    </alternativeName>
</protein>
<comment type="pathway">
    <text evidence="9">Protein modification; lipoprotein biosynthesis (signal peptide cleavage).</text>
</comment>
<dbReference type="PROSITE" id="PS00855">
    <property type="entry name" value="SPASE_II"/>
    <property type="match status" value="1"/>
</dbReference>
<evidence type="ECO:0000256" key="6">
    <source>
        <dbReference type="ARBA" id="ARBA00022801"/>
    </source>
</evidence>
<proteinExistence type="inferred from homology"/>
<comment type="subcellular location">
    <subcellularLocation>
        <location evidence="9">Cell membrane</location>
        <topology evidence="9">Multi-pass membrane protein</topology>
    </subcellularLocation>
</comment>
<keyword evidence="8 9" id="KW-0472">Membrane</keyword>
<dbReference type="GO" id="GO:0004190">
    <property type="term" value="F:aspartic-type endopeptidase activity"/>
    <property type="evidence" value="ECO:0007669"/>
    <property type="project" value="UniProtKB-EC"/>
</dbReference>
<dbReference type="RefSeq" id="WP_249513738.1">
    <property type="nucleotide sequence ID" value="NZ_CP093366.1"/>
</dbReference>
<dbReference type="PANTHER" id="PTHR33695:SF1">
    <property type="entry name" value="LIPOPROTEIN SIGNAL PEPTIDASE"/>
    <property type="match status" value="1"/>
</dbReference>
<dbReference type="Proteomes" id="UP000831495">
    <property type="component" value="Chromosome"/>
</dbReference>
<reference evidence="12" key="1">
    <citation type="journal article" date="2022" name="Int. J. Syst. Evol. Microbiol.">
        <title>Apilactobacillus apisilvae sp. nov., Nicolia spurrieriana gen. nov. sp. nov., Bombilactobacillus folatiphilus sp. nov. and Bombilactobacillus thymidiniphilus sp. nov., four new lactic acid bacterial isolates from stingless bees Tetragonula carbonaria and Austroplebeia australis.</title>
        <authorList>
            <person name="Oliphant S.A."/>
            <person name="Watson-Haigh N.S."/>
            <person name="Sumby K.M."/>
            <person name="Gardner J."/>
            <person name="Groom S."/>
            <person name="Jiranek V."/>
        </authorList>
    </citation>
    <scope>NUCLEOTIDE SEQUENCE</scope>
    <source>
        <strain evidence="12">SG4_D2</strain>
    </source>
</reference>
<feature type="transmembrane region" description="Helical" evidence="9">
    <location>
        <begin position="122"/>
        <end position="147"/>
    </location>
</feature>
<dbReference type="EC" id="3.4.23.36" evidence="9"/>
<evidence type="ECO:0000256" key="9">
    <source>
        <dbReference type="HAMAP-Rule" id="MF_00161"/>
    </source>
</evidence>
<evidence type="ECO:0000313" key="13">
    <source>
        <dbReference type="Proteomes" id="UP000831495"/>
    </source>
</evidence>
<evidence type="ECO:0000256" key="10">
    <source>
        <dbReference type="RuleBase" id="RU000594"/>
    </source>
</evidence>
<keyword evidence="7 9" id="KW-1133">Transmembrane helix</keyword>
<evidence type="ECO:0000256" key="1">
    <source>
        <dbReference type="ARBA" id="ARBA00006139"/>
    </source>
</evidence>
<dbReference type="PRINTS" id="PR00781">
    <property type="entry name" value="LIPOSIGPTASE"/>
</dbReference>
<evidence type="ECO:0000256" key="3">
    <source>
        <dbReference type="ARBA" id="ARBA00022670"/>
    </source>
</evidence>
<comment type="catalytic activity">
    <reaction evidence="9 10">
        <text>Release of signal peptides from bacterial membrane prolipoproteins. Hydrolyzes -Xaa-Yaa-Zaa-|-(S,diacylglyceryl)Cys-, in which Xaa is hydrophobic (preferably Leu), and Yaa (Ala or Ser) and Zaa (Gly or Ala) have small, neutral side chains.</text>
        <dbReference type="EC" id="3.4.23.36"/>
    </reaction>
</comment>
<evidence type="ECO:0000256" key="11">
    <source>
        <dbReference type="RuleBase" id="RU004181"/>
    </source>
</evidence>
<evidence type="ECO:0000256" key="2">
    <source>
        <dbReference type="ARBA" id="ARBA00022475"/>
    </source>
</evidence>
<feature type="transmembrane region" description="Helical" evidence="9">
    <location>
        <begin position="84"/>
        <end position="102"/>
    </location>
</feature>